<dbReference type="GO" id="GO:0016020">
    <property type="term" value="C:membrane"/>
    <property type="evidence" value="ECO:0007669"/>
    <property type="project" value="InterPro"/>
</dbReference>
<dbReference type="InterPro" id="IPR027417">
    <property type="entry name" value="P-loop_NTPase"/>
</dbReference>
<feature type="coiled-coil region" evidence="2">
    <location>
        <begin position="49"/>
        <end position="187"/>
    </location>
</feature>
<sequence length="431" mass="47775">MGAAASVVVPAAVMGVVRLVRWLTKPGSIGSNPVIDAIQQHNPDHEAALKAAQDAVDRANADREAEVQAANRAKADADAAVQAAKEAAEKAQADHDAAMAQARENAEREKAAQENATRLATEAAARARAEHEAIVKAAEKAEAEHLAALVAAEEEARKARAEQEEAIKRAEEENRRAKLAERQAVKNLMDGVRPEVWPTPEELRKTKAQREYREGIFHFAVAGVSGSGKSSLINSFRGIRNNDRAAAATGVIETTKSIARYPDPNRNHPFVWYDIPGAGTLSIPDWQYFNEQGLYIFDCIIVLFDNRFTATDIAIIRNCARFKIPSYIVRSKSNQHIRNIAIDMGYDEDEDDESARRVIFQAARDRYIKETRQSVERNLEEAKLPAQRVYIVAKDPLCSVIQLKVPRDMIDEVKLVEDLLSEGHARRSTNK</sequence>
<comment type="similarity">
    <text evidence="1">Belongs to the TRAFAC class dynamin-like GTPase superfamily. IRG family.</text>
</comment>
<protein>
    <submittedName>
        <fullName evidence="4">P-loop containing nucleoside triphosphate hydrolase protein</fullName>
    </submittedName>
</protein>
<evidence type="ECO:0000256" key="2">
    <source>
        <dbReference type="SAM" id="Coils"/>
    </source>
</evidence>
<gene>
    <name evidence="4" type="ORF">BT96DRAFT_861958</name>
</gene>
<dbReference type="Pfam" id="PF05049">
    <property type="entry name" value="IIGP"/>
    <property type="match status" value="1"/>
</dbReference>
<dbReference type="AlphaFoldDB" id="A0A6A4HC75"/>
<evidence type="ECO:0000259" key="3">
    <source>
        <dbReference type="PROSITE" id="PS51716"/>
    </source>
</evidence>
<feature type="domain" description="IRG-type G" evidence="3">
    <location>
        <begin position="215"/>
        <end position="422"/>
    </location>
</feature>
<dbReference type="PANTHER" id="PTHR14143">
    <property type="entry name" value="INTERFERON-INDUCIBLE GTPASE FAMILY MEMBER"/>
    <property type="match status" value="1"/>
</dbReference>
<dbReference type="GO" id="GO:0016787">
    <property type="term" value="F:hydrolase activity"/>
    <property type="evidence" value="ECO:0007669"/>
    <property type="project" value="UniProtKB-KW"/>
</dbReference>
<keyword evidence="5" id="KW-1185">Reference proteome</keyword>
<reference evidence="4" key="1">
    <citation type="journal article" date="2019" name="Environ. Microbiol.">
        <title>Fungal ecological strategies reflected in gene transcription - a case study of two litter decomposers.</title>
        <authorList>
            <person name="Barbi F."/>
            <person name="Kohler A."/>
            <person name="Barry K."/>
            <person name="Baskaran P."/>
            <person name="Daum C."/>
            <person name="Fauchery L."/>
            <person name="Ihrmark K."/>
            <person name="Kuo A."/>
            <person name="LaButti K."/>
            <person name="Lipzen A."/>
            <person name="Morin E."/>
            <person name="Grigoriev I.V."/>
            <person name="Henrissat B."/>
            <person name="Lindahl B."/>
            <person name="Martin F."/>
        </authorList>
    </citation>
    <scope>NUCLEOTIDE SEQUENCE</scope>
    <source>
        <strain evidence="4">JB14</strain>
    </source>
</reference>
<name>A0A6A4HC75_9AGAR</name>
<dbReference type="Proteomes" id="UP000799118">
    <property type="component" value="Unassembled WGS sequence"/>
</dbReference>
<dbReference type="OrthoDB" id="422720at2759"/>
<evidence type="ECO:0000313" key="5">
    <source>
        <dbReference type="Proteomes" id="UP000799118"/>
    </source>
</evidence>
<evidence type="ECO:0000256" key="1">
    <source>
        <dbReference type="ARBA" id="ARBA00005429"/>
    </source>
</evidence>
<dbReference type="GO" id="GO:0005525">
    <property type="term" value="F:GTP binding"/>
    <property type="evidence" value="ECO:0007669"/>
    <property type="project" value="InterPro"/>
</dbReference>
<dbReference type="InterPro" id="IPR030385">
    <property type="entry name" value="G_IRG_dom"/>
</dbReference>
<keyword evidence="4" id="KW-0378">Hydrolase</keyword>
<accession>A0A6A4HC75</accession>
<dbReference type="PROSITE" id="PS51716">
    <property type="entry name" value="G_IRG"/>
    <property type="match status" value="1"/>
</dbReference>
<dbReference type="Gene3D" id="3.40.50.300">
    <property type="entry name" value="P-loop containing nucleotide triphosphate hydrolases"/>
    <property type="match status" value="1"/>
</dbReference>
<dbReference type="InterPro" id="IPR007743">
    <property type="entry name" value="Immunity-related_GTPase-like"/>
</dbReference>
<dbReference type="SUPFAM" id="SSF52540">
    <property type="entry name" value="P-loop containing nucleoside triphosphate hydrolases"/>
    <property type="match status" value="1"/>
</dbReference>
<keyword evidence="2" id="KW-0175">Coiled coil</keyword>
<dbReference type="EMBL" id="ML769533">
    <property type="protein sequence ID" value="KAE9395313.1"/>
    <property type="molecule type" value="Genomic_DNA"/>
</dbReference>
<dbReference type="PANTHER" id="PTHR14143:SF1">
    <property type="entry name" value="IRG-TYPE G DOMAIN-CONTAINING PROTEIN"/>
    <property type="match status" value="1"/>
</dbReference>
<proteinExistence type="inferred from homology"/>
<organism evidence="4 5">
    <name type="scientific">Gymnopus androsaceus JB14</name>
    <dbReference type="NCBI Taxonomy" id="1447944"/>
    <lineage>
        <taxon>Eukaryota</taxon>
        <taxon>Fungi</taxon>
        <taxon>Dikarya</taxon>
        <taxon>Basidiomycota</taxon>
        <taxon>Agaricomycotina</taxon>
        <taxon>Agaricomycetes</taxon>
        <taxon>Agaricomycetidae</taxon>
        <taxon>Agaricales</taxon>
        <taxon>Marasmiineae</taxon>
        <taxon>Omphalotaceae</taxon>
        <taxon>Gymnopus</taxon>
    </lineage>
</organism>
<evidence type="ECO:0000313" key="4">
    <source>
        <dbReference type="EMBL" id="KAE9395313.1"/>
    </source>
</evidence>